<evidence type="ECO:0000259" key="6">
    <source>
        <dbReference type="Pfam" id="PF18885"/>
    </source>
</evidence>
<evidence type="ECO:0000256" key="5">
    <source>
        <dbReference type="SAM" id="MobiDB-lite"/>
    </source>
</evidence>
<dbReference type="Pfam" id="PF07745">
    <property type="entry name" value="Glyco_hydro_53"/>
    <property type="match status" value="1"/>
</dbReference>
<dbReference type="EMBL" id="LEOY01000012">
    <property type="protein sequence ID" value="RBR28960.1"/>
    <property type="molecule type" value="Genomic_DNA"/>
</dbReference>
<dbReference type="InterPro" id="IPR043708">
    <property type="entry name" value="DUF5648"/>
</dbReference>
<gene>
    <name evidence="7" type="ORF">EB18_01577</name>
</gene>
<dbReference type="PANTHER" id="PTHR34983:SF2">
    <property type="entry name" value="ENDO-BETA-1,4-GALACTANASE"/>
    <property type="match status" value="1"/>
</dbReference>
<dbReference type="GO" id="GO:0045490">
    <property type="term" value="P:pectin catabolic process"/>
    <property type="evidence" value="ECO:0007669"/>
    <property type="project" value="TreeGrafter"/>
</dbReference>
<reference evidence="7 8" key="1">
    <citation type="submission" date="2015-06" db="EMBL/GenBank/DDBJ databases">
        <title>The Genome Sequence of Enterococcus cecorum 170AEA1.</title>
        <authorList>
            <consortium name="The Broad Institute Genomics Platform"/>
            <consortium name="The Broad Institute Genome Sequencing Center for Infectious Disease"/>
            <person name="Earl A.M."/>
            <person name="Van Tyne D."/>
            <person name="Lebreton F."/>
            <person name="Saavedra J.T."/>
            <person name="Gilmore M.S."/>
            <person name="Manson McGuire A."/>
            <person name="Clock S."/>
            <person name="Crupain M."/>
            <person name="Rangan U."/>
            <person name="Young S."/>
            <person name="Abouelleil A."/>
            <person name="Cao P."/>
            <person name="Chapman S.B."/>
            <person name="Griggs A."/>
            <person name="Priest M."/>
            <person name="Shea T."/>
            <person name="Wortman J."/>
            <person name="Nusbaum C."/>
            <person name="Birren B."/>
        </authorList>
    </citation>
    <scope>NUCLEOTIDE SEQUENCE [LARGE SCALE GENOMIC DNA]</scope>
    <source>
        <strain evidence="7 8">170AEA1</strain>
    </source>
</reference>
<dbReference type="EC" id="3.2.1.89" evidence="4"/>
<name>A0A366SFC7_9ENTE</name>
<dbReference type="GO" id="GO:0015926">
    <property type="term" value="F:glucosidase activity"/>
    <property type="evidence" value="ECO:0007669"/>
    <property type="project" value="InterPro"/>
</dbReference>
<feature type="compositionally biased region" description="Polar residues" evidence="5">
    <location>
        <begin position="589"/>
        <end position="602"/>
    </location>
</feature>
<sequence length="829" mass="91468">MKKQKWLMATILGGVVTLGMLGFATNKIYAQEDDFYVRKVAALTPDFIKGVDVSTLIAQENSGVHYFDTKGNQQDIFDIFKANGVNYVRIRVWNNPKNEQNQGYGAGNVDLQVAKTIGRRATKAGMKVLIDFHYSDFWADPGRQIPPKAWQSMDLSTKSQALYQYTKDSLTELLNAGVDVGMVQVGNETTSSGLCGEAGEGRYTLFAQGSKAIREVSQAFNHPMLVALHFTNPEKTSTILNYAHELSNHQIDYDVFATSYYSFWHGTLANLTDVLKTVADQYGKKTMVAETSYAYTLADGDGQPNVIDTPEELYAGNYPATVQGQANALRDVIDATAKAGSNALGVFYWEPAWISVGSNNRADNLAKWEQYGSGWASQAAIGYDPNVSMSNYGGSEWDNQALFNQQGQALPSLSVFKYVNTGYGVAPKEDERPQMPGDPLDELLKNSLLTNGQFEKDLQGYQIDAADYFNIVTSDSKSGKALHYYRQDQALSATISTSVNLTPGTYRFLASAQGSQDSQIQLVAKHKDNQQILAQGNRTSLTGWMNWQTPSIEFELTQNTTVDLNVLLNGAAGCWGTMDNWILVQTKAATPTKPNSPATPDSSESDTGETTAPITPTRDQLLKKLAQQLQTAKQISSADYQVASYLNLQAVLQQIPDTTVDATLTQLEQHLATLDAALAALTKVTKPLVDVTQVDHGQIFRLYHEKSGQHLFTFSVMERDSLLKLGWQLEGTAWQLANEGQAIVRLYNPFSGEHFYSANQAEITQLVALGWQNEGCIGGSVDKKLGKPVYRFYYRAANGSYTHFFTTNQLEANLLKKITTYEGIAFYTL</sequence>
<feature type="domain" description="DUF5648" evidence="6">
    <location>
        <begin position="699"/>
        <end position="828"/>
    </location>
</feature>
<dbReference type="InterPro" id="IPR011683">
    <property type="entry name" value="Glyco_hydro_53"/>
</dbReference>
<keyword evidence="2 4" id="KW-0378">Hydrolase</keyword>
<dbReference type="AlphaFoldDB" id="A0A366SFC7"/>
<dbReference type="Gene3D" id="2.60.120.260">
    <property type="entry name" value="Galactose-binding domain-like"/>
    <property type="match status" value="1"/>
</dbReference>
<accession>A0A366SFC7</accession>
<dbReference type="SUPFAM" id="SSF51445">
    <property type="entry name" value="(Trans)glycosidases"/>
    <property type="match status" value="1"/>
</dbReference>
<dbReference type="RefSeq" id="WP_113784762.1">
    <property type="nucleotide sequence ID" value="NZ_KZ845743.1"/>
</dbReference>
<comment type="caution">
    <text evidence="7">The sequence shown here is derived from an EMBL/GenBank/DDBJ whole genome shotgun (WGS) entry which is preliminary data.</text>
</comment>
<proteinExistence type="inferred from homology"/>
<dbReference type="GO" id="GO:0031218">
    <property type="term" value="F:arabinogalactan endo-1,4-beta-galactosidase activity"/>
    <property type="evidence" value="ECO:0007669"/>
    <property type="project" value="UniProtKB-EC"/>
</dbReference>
<dbReference type="Gene3D" id="3.20.20.80">
    <property type="entry name" value="Glycosidases"/>
    <property type="match status" value="1"/>
</dbReference>
<evidence type="ECO:0000256" key="3">
    <source>
        <dbReference type="ARBA" id="ARBA00023295"/>
    </source>
</evidence>
<dbReference type="InterPro" id="IPR017853">
    <property type="entry name" value="GH"/>
</dbReference>
<protein>
    <recommendedName>
        <fullName evidence="4">Arabinogalactan endo-beta-1,4-galactanase</fullName>
        <ecNumber evidence="4">3.2.1.89</ecNumber>
    </recommendedName>
</protein>
<evidence type="ECO:0000256" key="2">
    <source>
        <dbReference type="ARBA" id="ARBA00022801"/>
    </source>
</evidence>
<evidence type="ECO:0000256" key="1">
    <source>
        <dbReference type="ARBA" id="ARBA00010687"/>
    </source>
</evidence>
<comment type="catalytic activity">
    <reaction evidence="4">
        <text>The enzyme specifically hydrolyzes (1-&gt;4)-beta-D-galactosidic linkages in type I arabinogalactans.</text>
        <dbReference type="EC" id="3.2.1.89"/>
    </reaction>
</comment>
<evidence type="ECO:0000313" key="7">
    <source>
        <dbReference type="EMBL" id="RBR28960.1"/>
    </source>
</evidence>
<evidence type="ECO:0000313" key="8">
    <source>
        <dbReference type="Proteomes" id="UP000252800"/>
    </source>
</evidence>
<organism evidence="7 8">
    <name type="scientific">Enterococcus cecorum</name>
    <dbReference type="NCBI Taxonomy" id="44008"/>
    <lineage>
        <taxon>Bacteria</taxon>
        <taxon>Bacillati</taxon>
        <taxon>Bacillota</taxon>
        <taxon>Bacilli</taxon>
        <taxon>Lactobacillales</taxon>
        <taxon>Enterococcaceae</taxon>
        <taxon>Enterococcus</taxon>
    </lineage>
</organism>
<evidence type="ECO:0000256" key="4">
    <source>
        <dbReference type="RuleBase" id="RU361192"/>
    </source>
</evidence>
<dbReference type="Pfam" id="PF18885">
    <property type="entry name" value="DUF5648"/>
    <property type="match status" value="1"/>
</dbReference>
<dbReference type="PANTHER" id="PTHR34983">
    <property type="entry name" value="ARABINOGALACTAN ENDO-BETA-1,4-GALACTANASE A"/>
    <property type="match status" value="1"/>
</dbReference>
<feature type="region of interest" description="Disordered" evidence="5">
    <location>
        <begin position="589"/>
        <end position="614"/>
    </location>
</feature>
<dbReference type="Proteomes" id="UP000252800">
    <property type="component" value="Unassembled WGS sequence"/>
</dbReference>
<keyword evidence="3 4" id="KW-0326">Glycosidase</keyword>
<comment type="similarity">
    <text evidence="1 4">Belongs to the glycosyl hydrolase 53 family.</text>
</comment>